<dbReference type="AlphaFoldDB" id="A0A9I9ECM6"/>
<dbReference type="Gramene" id="MELO3C031892.2.1">
    <property type="protein sequence ID" value="MELO3C031892.2.1"/>
    <property type="gene ID" value="MELO3C031892.2"/>
</dbReference>
<sequence length="120" mass="13745">PPLSSSLKSHNRRRLWLCSLHQDLWQQSPSVRRSRHRYFSSPSSSCSSLAQAATPRAVSFPSAISLASRRPDLKRADCVCSNWCLSGKLRLSSSHFHEPSRRRHDLPFAWCLLHHTSLLR</sequence>
<accession>A0A9I9ECM6</accession>
<organism evidence="1">
    <name type="scientific">Cucumis melo</name>
    <name type="common">Muskmelon</name>
    <dbReference type="NCBI Taxonomy" id="3656"/>
    <lineage>
        <taxon>Eukaryota</taxon>
        <taxon>Viridiplantae</taxon>
        <taxon>Streptophyta</taxon>
        <taxon>Embryophyta</taxon>
        <taxon>Tracheophyta</taxon>
        <taxon>Spermatophyta</taxon>
        <taxon>Magnoliopsida</taxon>
        <taxon>eudicotyledons</taxon>
        <taxon>Gunneridae</taxon>
        <taxon>Pentapetalae</taxon>
        <taxon>rosids</taxon>
        <taxon>fabids</taxon>
        <taxon>Cucurbitales</taxon>
        <taxon>Cucurbitaceae</taxon>
        <taxon>Benincaseae</taxon>
        <taxon>Cucumis</taxon>
    </lineage>
</organism>
<name>A0A9I9ECM6_CUCME</name>
<reference evidence="1" key="1">
    <citation type="submission" date="2023-03" db="UniProtKB">
        <authorList>
            <consortium name="EnsemblPlants"/>
        </authorList>
    </citation>
    <scope>IDENTIFICATION</scope>
</reference>
<protein>
    <submittedName>
        <fullName evidence="1">Uncharacterized protein</fullName>
    </submittedName>
</protein>
<dbReference type="EnsemblPlants" id="MELO3C031892.2.1">
    <property type="protein sequence ID" value="MELO3C031892.2.1"/>
    <property type="gene ID" value="MELO3C031892.2"/>
</dbReference>
<evidence type="ECO:0000313" key="1">
    <source>
        <dbReference type="EnsemblPlants" id="MELO3C031892.2.1"/>
    </source>
</evidence>
<proteinExistence type="predicted"/>